<evidence type="ECO:0000256" key="4">
    <source>
        <dbReference type="ARBA" id="ARBA00022723"/>
    </source>
</evidence>
<evidence type="ECO:0000256" key="6">
    <source>
        <dbReference type="ARBA" id="ARBA00023004"/>
    </source>
</evidence>
<sequence length="278" mass="30908">MLSINLLITFAFTICNALDFDDWHPPGASDIRGPCPGLNTLANHGFISRNGKGITVPMVVKAQLEVYNISTELATIVALGGLMTSDDPSSGAFNLDDLDKHNVIEHDASLSRADINLGGDDHTFRQDIFDTVLAFFNGPSVTIPAAALARYSRVLTERYRDPNFFYGPDQQRNAYLETTLYLLTMVDPKTGLTPVEFIRIFFEQERLPYKEGWQPPKNQINGFVVAQTVLQLALATPEKTYSTNVVFSINQANESPSLGSMERPLSYERGIQRSFTYS</sequence>
<dbReference type="SMR" id="A0A8E2EZW6"/>
<comment type="similarity">
    <text evidence="7">Belongs to the chloroperoxidase family.</text>
</comment>
<dbReference type="Proteomes" id="UP000250140">
    <property type="component" value="Unassembled WGS sequence"/>
</dbReference>
<dbReference type="PANTHER" id="PTHR33577">
    <property type="entry name" value="STERIGMATOCYSTIN BIOSYNTHESIS PEROXIDASE STCC-RELATED"/>
    <property type="match status" value="1"/>
</dbReference>
<reference evidence="10 11" key="1">
    <citation type="journal article" date="2016" name="Nat. Commun.">
        <title>Ectomycorrhizal ecology is imprinted in the genome of the dominant symbiotic fungus Cenococcum geophilum.</title>
        <authorList>
            <consortium name="DOE Joint Genome Institute"/>
            <person name="Peter M."/>
            <person name="Kohler A."/>
            <person name="Ohm R.A."/>
            <person name="Kuo A."/>
            <person name="Krutzmann J."/>
            <person name="Morin E."/>
            <person name="Arend M."/>
            <person name="Barry K.W."/>
            <person name="Binder M."/>
            <person name="Choi C."/>
            <person name="Clum A."/>
            <person name="Copeland A."/>
            <person name="Grisel N."/>
            <person name="Haridas S."/>
            <person name="Kipfer T."/>
            <person name="LaButti K."/>
            <person name="Lindquist E."/>
            <person name="Lipzen A."/>
            <person name="Maire R."/>
            <person name="Meier B."/>
            <person name="Mihaltcheva S."/>
            <person name="Molinier V."/>
            <person name="Murat C."/>
            <person name="Poggeler S."/>
            <person name="Quandt C.A."/>
            <person name="Sperisen C."/>
            <person name="Tritt A."/>
            <person name="Tisserant E."/>
            <person name="Crous P.W."/>
            <person name="Henrissat B."/>
            <person name="Nehls U."/>
            <person name="Egli S."/>
            <person name="Spatafora J.W."/>
            <person name="Grigoriev I.V."/>
            <person name="Martin F.M."/>
        </authorList>
    </citation>
    <scope>NUCLEOTIDE SEQUENCE [LARGE SCALE GENOMIC DNA]</scope>
    <source>
        <strain evidence="10 11">CBS 207.34</strain>
    </source>
</reference>
<dbReference type="EMBL" id="KV749746">
    <property type="protein sequence ID" value="OCL07966.1"/>
    <property type="molecule type" value="Genomic_DNA"/>
</dbReference>
<dbReference type="Pfam" id="PF01328">
    <property type="entry name" value="Peroxidase_2"/>
    <property type="match status" value="1"/>
</dbReference>
<keyword evidence="2 10" id="KW-0575">Peroxidase</keyword>
<keyword evidence="11" id="KW-1185">Reference proteome</keyword>
<dbReference type="GO" id="GO:0046872">
    <property type="term" value="F:metal ion binding"/>
    <property type="evidence" value="ECO:0007669"/>
    <property type="project" value="UniProtKB-KW"/>
</dbReference>
<keyword evidence="8" id="KW-0732">Signal</keyword>
<evidence type="ECO:0000256" key="7">
    <source>
        <dbReference type="ARBA" id="ARBA00025795"/>
    </source>
</evidence>
<dbReference type="Gene3D" id="1.10.489.10">
    <property type="entry name" value="Chloroperoxidase-like"/>
    <property type="match status" value="1"/>
</dbReference>
<evidence type="ECO:0000259" key="9">
    <source>
        <dbReference type="PROSITE" id="PS51405"/>
    </source>
</evidence>
<keyword evidence="5" id="KW-0560">Oxidoreductase</keyword>
<keyword evidence="4" id="KW-0479">Metal-binding</keyword>
<evidence type="ECO:0000256" key="2">
    <source>
        <dbReference type="ARBA" id="ARBA00022559"/>
    </source>
</evidence>
<evidence type="ECO:0000256" key="5">
    <source>
        <dbReference type="ARBA" id="ARBA00023002"/>
    </source>
</evidence>
<proteinExistence type="inferred from homology"/>
<evidence type="ECO:0000313" key="10">
    <source>
        <dbReference type="EMBL" id="OCL07966.1"/>
    </source>
</evidence>
<dbReference type="InterPro" id="IPR000028">
    <property type="entry name" value="Chloroperoxidase"/>
</dbReference>
<organism evidence="10 11">
    <name type="scientific">Glonium stellatum</name>
    <dbReference type="NCBI Taxonomy" id="574774"/>
    <lineage>
        <taxon>Eukaryota</taxon>
        <taxon>Fungi</taxon>
        <taxon>Dikarya</taxon>
        <taxon>Ascomycota</taxon>
        <taxon>Pezizomycotina</taxon>
        <taxon>Dothideomycetes</taxon>
        <taxon>Pleosporomycetidae</taxon>
        <taxon>Gloniales</taxon>
        <taxon>Gloniaceae</taxon>
        <taxon>Glonium</taxon>
    </lineage>
</organism>
<dbReference type="PANTHER" id="PTHR33577:SF9">
    <property type="entry name" value="PEROXIDASE STCC"/>
    <property type="match status" value="1"/>
</dbReference>
<evidence type="ECO:0000256" key="8">
    <source>
        <dbReference type="SAM" id="SignalP"/>
    </source>
</evidence>
<feature type="signal peptide" evidence="8">
    <location>
        <begin position="1"/>
        <end position="17"/>
    </location>
</feature>
<dbReference type="GO" id="GO:0004601">
    <property type="term" value="F:peroxidase activity"/>
    <property type="evidence" value="ECO:0007669"/>
    <property type="project" value="UniProtKB-KW"/>
</dbReference>
<dbReference type="AlphaFoldDB" id="A0A8E2EZW6"/>
<dbReference type="SUPFAM" id="SSF47571">
    <property type="entry name" value="Cloroperoxidase"/>
    <property type="match status" value="1"/>
</dbReference>
<protein>
    <submittedName>
        <fullName evidence="10">Cloroperoxidase</fullName>
    </submittedName>
</protein>
<dbReference type="OrthoDB" id="407298at2759"/>
<gene>
    <name evidence="10" type="ORF">AOQ84DRAFT_341060</name>
</gene>
<evidence type="ECO:0000256" key="3">
    <source>
        <dbReference type="ARBA" id="ARBA00022617"/>
    </source>
</evidence>
<evidence type="ECO:0000256" key="1">
    <source>
        <dbReference type="ARBA" id="ARBA00001970"/>
    </source>
</evidence>
<dbReference type="PROSITE" id="PS51405">
    <property type="entry name" value="HEME_HALOPEROXIDASE"/>
    <property type="match status" value="1"/>
</dbReference>
<comment type="cofactor">
    <cofactor evidence="1">
        <name>heme b</name>
        <dbReference type="ChEBI" id="CHEBI:60344"/>
    </cofactor>
</comment>
<accession>A0A8E2EZW6</accession>
<evidence type="ECO:0000313" key="11">
    <source>
        <dbReference type="Proteomes" id="UP000250140"/>
    </source>
</evidence>
<feature type="chain" id="PRO_5034007813" evidence="8">
    <location>
        <begin position="18"/>
        <end position="278"/>
    </location>
</feature>
<name>A0A8E2EZW6_9PEZI</name>
<dbReference type="InterPro" id="IPR036851">
    <property type="entry name" value="Chloroperoxidase-like_sf"/>
</dbReference>
<feature type="domain" description="Heme haloperoxidase family profile" evidence="9">
    <location>
        <begin position="19"/>
        <end position="234"/>
    </location>
</feature>
<keyword evidence="3" id="KW-0349">Heme</keyword>
<keyword evidence="6" id="KW-0408">Iron</keyword>